<accession>A0A1A9ZSP0</accession>
<keyword evidence="2" id="KW-1185">Reference proteome</keyword>
<evidence type="ECO:0000313" key="1">
    <source>
        <dbReference type="EnsemblMetazoa" id="GPAI023779-PA"/>
    </source>
</evidence>
<dbReference type="VEuPathDB" id="VectorBase:GPAI023779"/>
<dbReference type="EnsemblMetazoa" id="GPAI023779-RA">
    <property type="protein sequence ID" value="GPAI023779-PA"/>
    <property type="gene ID" value="GPAI023779"/>
</dbReference>
<dbReference type="Proteomes" id="UP000092445">
    <property type="component" value="Unassembled WGS sequence"/>
</dbReference>
<proteinExistence type="predicted"/>
<reference evidence="1" key="2">
    <citation type="submission" date="2020-05" db="UniProtKB">
        <authorList>
            <consortium name="EnsemblMetazoa"/>
        </authorList>
    </citation>
    <scope>IDENTIFICATION</scope>
    <source>
        <strain evidence="1">IAEA</strain>
    </source>
</reference>
<dbReference type="AlphaFoldDB" id="A0A1A9ZSP0"/>
<organism evidence="1 2">
    <name type="scientific">Glossina pallidipes</name>
    <name type="common">Tsetse fly</name>
    <dbReference type="NCBI Taxonomy" id="7398"/>
    <lineage>
        <taxon>Eukaryota</taxon>
        <taxon>Metazoa</taxon>
        <taxon>Ecdysozoa</taxon>
        <taxon>Arthropoda</taxon>
        <taxon>Hexapoda</taxon>
        <taxon>Insecta</taxon>
        <taxon>Pterygota</taxon>
        <taxon>Neoptera</taxon>
        <taxon>Endopterygota</taxon>
        <taxon>Diptera</taxon>
        <taxon>Brachycera</taxon>
        <taxon>Muscomorpha</taxon>
        <taxon>Hippoboscoidea</taxon>
        <taxon>Glossinidae</taxon>
        <taxon>Glossina</taxon>
    </lineage>
</organism>
<protein>
    <submittedName>
        <fullName evidence="1">Uncharacterized protein</fullName>
    </submittedName>
</protein>
<sequence>MYALTLVRASAGILDTSENMPSLLSRTYMRTNQKTSFTTADLGIEVVQKRGLVFAKNRESQAFIERLEELAEAYDVDKNLLLGAIGKVLRHRVLTWLLSNVQPWKPWDGFSENS</sequence>
<name>A0A1A9ZSP0_GLOPL</name>
<reference evidence="2" key="1">
    <citation type="submission" date="2014-03" db="EMBL/GenBank/DDBJ databases">
        <authorList>
            <person name="Aksoy S."/>
            <person name="Warren W."/>
            <person name="Wilson R.K."/>
        </authorList>
    </citation>
    <scope>NUCLEOTIDE SEQUENCE [LARGE SCALE GENOMIC DNA]</scope>
    <source>
        <strain evidence="2">IAEA</strain>
    </source>
</reference>
<evidence type="ECO:0000313" key="2">
    <source>
        <dbReference type="Proteomes" id="UP000092445"/>
    </source>
</evidence>